<dbReference type="PANTHER" id="PTHR31900">
    <property type="entry name" value="F-BOX/RNI SUPERFAMILY PROTEIN-RELATED"/>
    <property type="match status" value="1"/>
</dbReference>
<dbReference type="InterPro" id="IPR053781">
    <property type="entry name" value="F-box_AtFBL13-like"/>
</dbReference>
<dbReference type="Pfam" id="PF08387">
    <property type="entry name" value="FBD"/>
    <property type="match status" value="1"/>
</dbReference>
<name>A0A835MTK5_9ROSI</name>
<keyword evidence="3" id="KW-1185">Reference proteome</keyword>
<feature type="domain" description="F-box" evidence="1">
    <location>
        <begin position="5"/>
        <end position="54"/>
    </location>
</feature>
<evidence type="ECO:0000313" key="3">
    <source>
        <dbReference type="Proteomes" id="UP000657918"/>
    </source>
</evidence>
<dbReference type="AlphaFoldDB" id="A0A835MTK5"/>
<dbReference type="SUPFAM" id="SSF81383">
    <property type="entry name" value="F-box domain"/>
    <property type="match status" value="1"/>
</dbReference>
<dbReference type="Proteomes" id="UP000657918">
    <property type="component" value="Chromosome 11"/>
</dbReference>
<gene>
    <name evidence="2" type="ORF">SADUNF_Sadunf11G0099300</name>
</gene>
<accession>A0A835MTK5</accession>
<dbReference type="EMBL" id="JADGMS010000011">
    <property type="protein sequence ID" value="KAF9672966.1"/>
    <property type="molecule type" value="Genomic_DNA"/>
</dbReference>
<dbReference type="CDD" id="cd22160">
    <property type="entry name" value="F-box_AtFBL13-like"/>
    <property type="match status" value="1"/>
</dbReference>
<dbReference type="Pfam" id="PF00646">
    <property type="entry name" value="F-box"/>
    <property type="match status" value="1"/>
</dbReference>
<proteinExistence type="predicted"/>
<dbReference type="Gene3D" id="1.20.1280.50">
    <property type="match status" value="1"/>
</dbReference>
<dbReference type="InterPro" id="IPR050232">
    <property type="entry name" value="FBL13/AtMIF1-like"/>
</dbReference>
<evidence type="ECO:0000259" key="1">
    <source>
        <dbReference type="PROSITE" id="PS50181"/>
    </source>
</evidence>
<protein>
    <recommendedName>
        <fullName evidence="1">F-box domain-containing protein</fullName>
    </recommendedName>
</protein>
<dbReference type="InterPro" id="IPR036047">
    <property type="entry name" value="F-box-like_dom_sf"/>
</dbReference>
<sequence>MNSNTDRIANLPSSLLVIIASFLPFKEAARTSVLSKQWLNIWRDAMHVQIYENFFVKSDKPEENRKVQREVFVNFARQFIANYSQQVIKTLGLACSKPGDFLADMQNILMFASSRNVRELELDFSDPTWREDALKNHQAAFELPLLVYEHGQNLSLKKCWDIEHFEISKPGSRLKSLVIEKCDIAYDGVLIVGPKLQFFKFSGNVGEFLLKNQSDLVKAELDFEMETEFDEIGLFLYNLLQDLFATQVLTVCSVFLQIVPSGDEPLGLQAPIDVRHLILKTALQVNEFCGIKFMLRSCPHLEILTIDIVPANILPDYGAPYPFNPHGFWSKDLMAEECVTSTLKAVNVKGFTGMMNELYVLRYLLHSGHAMEELNLYVSDEVFLSLSAMYMRISAKATPLEVNYGFSDCQVSLYSPWQVEEFGHDIFEDLVHIYVMFST</sequence>
<comment type="caution">
    <text evidence="2">The sequence shown here is derived from an EMBL/GenBank/DDBJ whole genome shotgun (WGS) entry which is preliminary data.</text>
</comment>
<dbReference type="PROSITE" id="PS50181">
    <property type="entry name" value="FBOX"/>
    <property type="match status" value="1"/>
</dbReference>
<reference evidence="2 3" key="1">
    <citation type="submission" date="2020-10" db="EMBL/GenBank/DDBJ databases">
        <title>Plant Genome Project.</title>
        <authorList>
            <person name="Zhang R.-G."/>
        </authorList>
    </citation>
    <scope>NUCLEOTIDE SEQUENCE [LARGE SCALE GENOMIC DNA]</scope>
    <source>
        <strain evidence="2">FAFU-HL-1</strain>
        <tissue evidence="2">Leaf</tissue>
    </source>
</reference>
<evidence type="ECO:0000313" key="2">
    <source>
        <dbReference type="EMBL" id="KAF9672966.1"/>
    </source>
</evidence>
<dbReference type="PANTHER" id="PTHR31900:SF34">
    <property type="entry name" value="EMB|CAB62440.1-RELATED"/>
    <property type="match status" value="1"/>
</dbReference>
<dbReference type="InterPro" id="IPR001810">
    <property type="entry name" value="F-box_dom"/>
</dbReference>
<organism evidence="2 3">
    <name type="scientific">Salix dunnii</name>
    <dbReference type="NCBI Taxonomy" id="1413687"/>
    <lineage>
        <taxon>Eukaryota</taxon>
        <taxon>Viridiplantae</taxon>
        <taxon>Streptophyta</taxon>
        <taxon>Embryophyta</taxon>
        <taxon>Tracheophyta</taxon>
        <taxon>Spermatophyta</taxon>
        <taxon>Magnoliopsida</taxon>
        <taxon>eudicotyledons</taxon>
        <taxon>Gunneridae</taxon>
        <taxon>Pentapetalae</taxon>
        <taxon>rosids</taxon>
        <taxon>fabids</taxon>
        <taxon>Malpighiales</taxon>
        <taxon>Salicaceae</taxon>
        <taxon>Saliceae</taxon>
        <taxon>Salix</taxon>
    </lineage>
</organism>
<dbReference type="InterPro" id="IPR006566">
    <property type="entry name" value="FBD"/>
</dbReference>
<dbReference type="OrthoDB" id="830754at2759"/>